<keyword evidence="11" id="KW-1185">Reference proteome</keyword>
<sequence>MLTIQSIQEAQARINPYIYKTPLLHLSNLDEDFGCQVHAKLESFQKTNSFKVRGALNALLSLPEDEMKKGIITASSGNHGKAIAYAAKQLGTKAYVVVPENTPKIKVEGIQSYGAEIIFSAPSERFQVANKLSEDNNWRFISPFDDYDIMAGQGTAGLEILEQLPDVDTIIVPIGGGGLISGLSTFVKETNPHVKIIGVEPTNVARYSNSFTVGHPVPLPKESKSVADGLQTLEPGKLNYPVVEKYVDEIVTVDEENILKATKLMLTKGKLVAEISSCITLGAFLQGAVKFNPNEKVVLFISGGNIDMDQFSKFEELSI</sequence>
<dbReference type="EC" id="4.3.1.19" evidence="4"/>
<dbReference type="PANTHER" id="PTHR48078:SF6">
    <property type="entry name" value="L-THREONINE DEHYDRATASE CATABOLIC TDCB"/>
    <property type="match status" value="1"/>
</dbReference>
<dbReference type="Pfam" id="PF00291">
    <property type="entry name" value="PALP"/>
    <property type="match status" value="1"/>
</dbReference>
<dbReference type="GO" id="GO:0003941">
    <property type="term" value="F:L-serine ammonia-lyase activity"/>
    <property type="evidence" value="ECO:0007669"/>
    <property type="project" value="TreeGrafter"/>
</dbReference>
<dbReference type="GO" id="GO:0006565">
    <property type="term" value="P:L-serine catabolic process"/>
    <property type="evidence" value="ECO:0007669"/>
    <property type="project" value="TreeGrafter"/>
</dbReference>
<evidence type="ECO:0000256" key="2">
    <source>
        <dbReference type="ARBA" id="ARBA00001933"/>
    </source>
</evidence>
<dbReference type="AlphaFoldDB" id="A0A285UFA5"/>
<dbReference type="CDD" id="cd01562">
    <property type="entry name" value="Thr-dehyd"/>
    <property type="match status" value="1"/>
</dbReference>
<dbReference type="FunFam" id="3.40.50.1100:FF:000005">
    <property type="entry name" value="Threonine dehydratase catabolic"/>
    <property type="match status" value="1"/>
</dbReference>
<dbReference type="PANTHER" id="PTHR48078">
    <property type="entry name" value="THREONINE DEHYDRATASE, MITOCHONDRIAL-RELATED"/>
    <property type="match status" value="1"/>
</dbReference>
<evidence type="ECO:0000256" key="7">
    <source>
        <dbReference type="ARBA" id="ARBA00025527"/>
    </source>
</evidence>
<comment type="cofactor">
    <cofactor evidence="2">
        <name>pyridoxal 5'-phosphate</name>
        <dbReference type="ChEBI" id="CHEBI:597326"/>
    </cofactor>
</comment>
<evidence type="ECO:0000256" key="5">
    <source>
        <dbReference type="ARBA" id="ARBA00022898"/>
    </source>
</evidence>
<dbReference type="OrthoDB" id="9811476at2"/>
<comment type="catalytic activity">
    <reaction evidence="1">
        <text>L-threonine = 2-oxobutanoate + NH4(+)</text>
        <dbReference type="Rhea" id="RHEA:22108"/>
        <dbReference type="ChEBI" id="CHEBI:16763"/>
        <dbReference type="ChEBI" id="CHEBI:28938"/>
        <dbReference type="ChEBI" id="CHEBI:57926"/>
        <dbReference type="EC" id="4.3.1.19"/>
    </reaction>
</comment>
<feature type="domain" description="Tryptophan synthase beta chain-like PALP" evidence="9">
    <location>
        <begin position="15"/>
        <end position="303"/>
    </location>
</feature>
<comment type="function">
    <text evidence="7">Catalyzes the anaerobic formation of alpha-ketobutyrate and ammonia from threonine in a two-step reaction. The first step involved a dehydration of threonine and a production of enamine intermediates (aminocrotonate), which tautomerizes to its imine form (iminobutyrate). Both intermediates are unstable and short-lived. The second step is the nonenzymatic hydrolysis of the enamine/imine intermediates to form 2-ketobutyrate and free ammonia. In the low water environment of the cell, the second step is accelerated by RidA.</text>
</comment>
<evidence type="ECO:0000256" key="3">
    <source>
        <dbReference type="ARBA" id="ARBA00010869"/>
    </source>
</evidence>
<dbReference type="GO" id="GO:0016846">
    <property type="term" value="F:carbon-sulfur lyase activity"/>
    <property type="evidence" value="ECO:0007669"/>
    <property type="project" value="UniProtKB-ARBA"/>
</dbReference>
<dbReference type="InterPro" id="IPR050147">
    <property type="entry name" value="Ser/Thr_Dehydratase"/>
</dbReference>
<comment type="similarity">
    <text evidence="3">Belongs to the serine/threonine dehydratase family.</text>
</comment>
<evidence type="ECO:0000256" key="6">
    <source>
        <dbReference type="ARBA" id="ARBA00023239"/>
    </source>
</evidence>
<keyword evidence="5" id="KW-0663">Pyridoxal phosphate</keyword>
<proteinExistence type="inferred from homology"/>
<evidence type="ECO:0000259" key="9">
    <source>
        <dbReference type="Pfam" id="PF00291"/>
    </source>
</evidence>
<dbReference type="GO" id="GO:0004794">
    <property type="term" value="F:threonine deaminase activity"/>
    <property type="evidence" value="ECO:0007669"/>
    <property type="project" value="UniProtKB-EC"/>
</dbReference>
<dbReference type="SUPFAM" id="SSF53686">
    <property type="entry name" value="Tryptophan synthase beta subunit-like PLP-dependent enzymes"/>
    <property type="match status" value="1"/>
</dbReference>
<accession>A0A285UFA5</accession>
<name>A0A285UFA5_9BACL</name>
<dbReference type="Gene3D" id="3.40.50.1100">
    <property type="match status" value="2"/>
</dbReference>
<gene>
    <name evidence="10" type="ORF">SAMN05877842_10882</name>
</gene>
<dbReference type="InterPro" id="IPR001926">
    <property type="entry name" value="TrpB-like_PALP"/>
</dbReference>
<dbReference type="RefSeq" id="WP_097149836.1">
    <property type="nucleotide sequence ID" value="NZ_OBQC01000008.1"/>
</dbReference>
<evidence type="ECO:0000256" key="4">
    <source>
        <dbReference type="ARBA" id="ARBA00012096"/>
    </source>
</evidence>
<dbReference type="GO" id="GO:0009097">
    <property type="term" value="P:isoleucine biosynthetic process"/>
    <property type="evidence" value="ECO:0007669"/>
    <property type="project" value="TreeGrafter"/>
</dbReference>
<protein>
    <recommendedName>
        <fullName evidence="4">threonine ammonia-lyase</fullName>
        <ecNumber evidence="4">4.3.1.19</ecNumber>
    </recommendedName>
    <alternativeName>
        <fullName evidence="8">Threonine deaminase</fullName>
    </alternativeName>
</protein>
<dbReference type="FunFam" id="3.40.50.1100:FF:000007">
    <property type="entry name" value="L-threonine dehydratase catabolic TdcB"/>
    <property type="match status" value="1"/>
</dbReference>
<reference evidence="11" key="1">
    <citation type="submission" date="2017-08" db="EMBL/GenBank/DDBJ databases">
        <authorList>
            <person name="Varghese N."/>
            <person name="Submissions S."/>
        </authorList>
    </citation>
    <scope>NUCLEOTIDE SEQUENCE [LARGE SCALE GENOMIC DNA]</scope>
    <source>
        <strain evidence="11">JC23</strain>
    </source>
</reference>
<organism evidence="10 11">
    <name type="scientific">Ureibacillus acetophenoni</name>
    <dbReference type="NCBI Taxonomy" id="614649"/>
    <lineage>
        <taxon>Bacteria</taxon>
        <taxon>Bacillati</taxon>
        <taxon>Bacillota</taxon>
        <taxon>Bacilli</taxon>
        <taxon>Bacillales</taxon>
        <taxon>Caryophanaceae</taxon>
        <taxon>Ureibacillus</taxon>
    </lineage>
</organism>
<evidence type="ECO:0000313" key="10">
    <source>
        <dbReference type="EMBL" id="SOC40605.1"/>
    </source>
</evidence>
<dbReference type="InterPro" id="IPR036052">
    <property type="entry name" value="TrpB-like_PALP_sf"/>
</dbReference>
<keyword evidence="6" id="KW-0456">Lyase</keyword>
<evidence type="ECO:0000256" key="1">
    <source>
        <dbReference type="ARBA" id="ARBA00001274"/>
    </source>
</evidence>
<dbReference type="Proteomes" id="UP000219252">
    <property type="component" value="Unassembled WGS sequence"/>
</dbReference>
<dbReference type="EMBL" id="OBQC01000008">
    <property type="protein sequence ID" value="SOC40605.1"/>
    <property type="molecule type" value="Genomic_DNA"/>
</dbReference>
<dbReference type="GO" id="GO:0006567">
    <property type="term" value="P:L-threonine catabolic process"/>
    <property type="evidence" value="ECO:0007669"/>
    <property type="project" value="TreeGrafter"/>
</dbReference>
<evidence type="ECO:0000313" key="11">
    <source>
        <dbReference type="Proteomes" id="UP000219252"/>
    </source>
</evidence>
<evidence type="ECO:0000256" key="8">
    <source>
        <dbReference type="ARBA" id="ARBA00031427"/>
    </source>
</evidence>